<dbReference type="RefSeq" id="WP_113610919.1">
    <property type="nucleotide sequence ID" value="NZ_CAWQMY010000146.1"/>
</dbReference>
<proteinExistence type="predicted"/>
<comment type="caution">
    <text evidence="1">The sequence shown here is derived from an EMBL/GenBank/DDBJ whole genome shotgun (WGS) entry which is preliminary data.</text>
</comment>
<sequence length="142" mass="16462">MSQRYKYVDDSKQLVAVFCAGDVEYLTHSDVPSGVIIEPWWTEQDQAAYELAEKIRVERRWRELEIKQVANRLDQLRNDERYEMVTYTGDYTAAEFNAYRAALVAYGDHIHESSVRPSIEAVAQQLRSRSEASEGTLREVAR</sequence>
<dbReference type="Proteomes" id="UP000252199">
    <property type="component" value="Unassembled WGS sequence"/>
</dbReference>
<reference evidence="1 2" key="1">
    <citation type="submission" date="2018-06" db="EMBL/GenBank/DDBJ databases">
        <title>Draft genome sequences of nine Vibrio sp. clinical isolates from across the United States representing the closest known relative of Vibrio cholerae.</title>
        <authorList>
            <person name="Islam M.T."/>
            <person name="Liang K."/>
            <person name="Im M.S."/>
            <person name="Winkjer J."/>
            <person name="Busby S."/>
            <person name="Batra D."/>
            <person name="Rowe L."/>
            <person name="Tarr C.L."/>
            <person name="Boucher Y."/>
        </authorList>
    </citation>
    <scope>NUCLEOTIDE SEQUENCE [LARGE SCALE GENOMIC DNA]</scope>
    <source>
        <strain evidence="1 2">2017V-1110</strain>
    </source>
</reference>
<protein>
    <recommendedName>
        <fullName evidence="3">Phage tail protein</fullName>
    </recommendedName>
</protein>
<evidence type="ECO:0000313" key="1">
    <source>
        <dbReference type="EMBL" id="RBM65599.1"/>
    </source>
</evidence>
<dbReference type="EMBL" id="QKKU01000079">
    <property type="protein sequence ID" value="RBM65599.1"/>
    <property type="molecule type" value="Genomic_DNA"/>
</dbReference>
<gene>
    <name evidence="1" type="ORF">DLR72_12870</name>
</gene>
<name>A0ABD7FTG5_9VIBR</name>
<accession>A0ABD7FTG5</accession>
<dbReference type="AlphaFoldDB" id="A0ABD7FTG5"/>
<evidence type="ECO:0008006" key="3">
    <source>
        <dbReference type="Google" id="ProtNLM"/>
    </source>
</evidence>
<evidence type="ECO:0000313" key="2">
    <source>
        <dbReference type="Proteomes" id="UP000252199"/>
    </source>
</evidence>
<organism evidence="1 2">
    <name type="scientific">Vibrio paracholerae</name>
    <dbReference type="NCBI Taxonomy" id="650003"/>
    <lineage>
        <taxon>Bacteria</taxon>
        <taxon>Pseudomonadati</taxon>
        <taxon>Pseudomonadota</taxon>
        <taxon>Gammaproteobacteria</taxon>
        <taxon>Vibrionales</taxon>
        <taxon>Vibrionaceae</taxon>
        <taxon>Vibrio</taxon>
    </lineage>
</organism>